<evidence type="ECO:0000259" key="1">
    <source>
        <dbReference type="Pfam" id="PF07905"/>
    </source>
</evidence>
<dbReference type="PANTHER" id="PTHR33744:SF1">
    <property type="entry name" value="DNA-BINDING TRANSCRIPTIONAL ACTIVATOR ADER"/>
    <property type="match status" value="1"/>
</dbReference>
<sequence length="521" mass="53741">MSAPPVPAAPRAPEPGTPALPLRVLLGAPGLGLEQIAGPRDDRLIGTIGTTELPDPAPYLSGGELLLTAGVRFPPTAEAVDAYVRSVAAAGIAALGFGIAPVHDEVPAVLVETCERHALPLVRVPPATPFVAVNRAAYAFMAEARNRDLRLVSEAQSALASAAARPDALQAVLHQLAVRTGSWTVLLDAAGQELFAAGERPAAPAPRQVRELAARTTARLAGRPGRTAPPTAAAEHLEGRHLTVHTLPGGLALGIAADTPPSSVHRSVTGVAAVLLALLTSPRPALGADTRGSGALVRLLLGAAPAEVAALLQPDGAADGRWIVVAGRRTRPGRGDDPVQVAALGTALGTPYLDVTGNELRALVPGPAAPDPAAAVRLGWTLGFSTPTGPDGLGNAAVHADRALRRALAGGRGAAQQRDEALSMHALVAEDEARAHARALLAPLAEAGAPGPDVLRETLTAWLAHHGSWDRTAAALELHRNTVRQRIARTADLLAADLNDPDVRMELWFALRRLPPTDHRA</sequence>
<evidence type="ECO:0000259" key="2">
    <source>
        <dbReference type="Pfam" id="PF13556"/>
    </source>
</evidence>
<dbReference type="Gene3D" id="1.10.10.2840">
    <property type="entry name" value="PucR C-terminal helix-turn-helix domain"/>
    <property type="match status" value="1"/>
</dbReference>
<dbReference type="InterPro" id="IPR042070">
    <property type="entry name" value="PucR_C-HTH_sf"/>
</dbReference>
<dbReference type="Proteomes" id="UP001499987">
    <property type="component" value="Unassembled WGS sequence"/>
</dbReference>
<organism evidence="3 4">
    <name type="scientific">Kitasatospora arboriphila</name>
    <dbReference type="NCBI Taxonomy" id="258052"/>
    <lineage>
        <taxon>Bacteria</taxon>
        <taxon>Bacillati</taxon>
        <taxon>Actinomycetota</taxon>
        <taxon>Actinomycetes</taxon>
        <taxon>Kitasatosporales</taxon>
        <taxon>Streptomycetaceae</taxon>
        <taxon>Kitasatospora</taxon>
    </lineage>
</organism>
<dbReference type="PANTHER" id="PTHR33744">
    <property type="entry name" value="CARBOHYDRATE DIACID REGULATOR"/>
    <property type="match status" value="1"/>
</dbReference>
<name>A0ABP4E0U2_9ACTN</name>
<keyword evidence="4" id="KW-1185">Reference proteome</keyword>
<evidence type="ECO:0000313" key="3">
    <source>
        <dbReference type="EMBL" id="GAA1084796.1"/>
    </source>
</evidence>
<comment type="caution">
    <text evidence="3">The sequence shown here is derived from an EMBL/GenBank/DDBJ whole genome shotgun (WGS) entry which is preliminary data.</text>
</comment>
<dbReference type="EMBL" id="BAAALD010000025">
    <property type="protein sequence ID" value="GAA1084796.1"/>
    <property type="molecule type" value="Genomic_DNA"/>
</dbReference>
<gene>
    <name evidence="3" type="ORF">GCM10009663_30650</name>
</gene>
<dbReference type="RefSeq" id="WP_344624154.1">
    <property type="nucleotide sequence ID" value="NZ_BAAALD010000025.1"/>
</dbReference>
<dbReference type="Pfam" id="PF13556">
    <property type="entry name" value="HTH_30"/>
    <property type="match status" value="1"/>
</dbReference>
<dbReference type="InterPro" id="IPR025736">
    <property type="entry name" value="PucR_C-HTH_dom"/>
</dbReference>
<evidence type="ECO:0000313" key="4">
    <source>
        <dbReference type="Proteomes" id="UP001499987"/>
    </source>
</evidence>
<feature type="domain" description="PucR C-terminal helix-turn-helix" evidence="2">
    <location>
        <begin position="455"/>
        <end position="512"/>
    </location>
</feature>
<dbReference type="Pfam" id="PF07905">
    <property type="entry name" value="PucR"/>
    <property type="match status" value="1"/>
</dbReference>
<protein>
    <submittedName>
        <fullName evidence="3">PucR family transcriptional regulator</fullName>
    </submittedName>
</protein>
<reference evidence="4" key="1">
    <citation type="journal article" date="2019" name="Int. J. Syst. Evol. Microbiol.">
        <title>The Global Catalogue of Microorganisms (GCM) 10K type strain sequencing project: providing services to taxonomists for standard genome sequencing and annotation.</title>
        <authorList>
            <consortium name="The Broad Institute Genomics Platform"/>
            <consortium name="The Broad Institute Genome Sequencing Center for Infectious Disease"/>
            <person name="Wu L."/>
            <person name="Ma J."/>
        </authorList>
    </citation>
    <scope>NUCLEOTIDE SEQUENCE [LARGE SCALE GENOMIC DNA]</scope>
    <source>
        <strain evidence="4">JCM 13002</strain>
    </source>
</reference>
<proteinExistence type="predicted"/>
<feature type="domain" description="Purine catabolism PurC-like" evidence="1">
    <location>
        <begin position="32"/>
        <end position="137"/>
    </location>
</feature>
<accession>A0ABP4E0U2</accession>
<dbReference type="InterPro" id="IPR051448">
    <property type="entry name" value="CdaR-like_regulators"/>
</dbReference>
<dbReference type="InterPro" id="IPR012914">
    <property type="entry name" value="PucR_dom"/>
</dbReference>